<dbReference type="GO" id="GO:0004222">
    <property type="term" value="F:metalloendopeptidase activity"/>
    <property type="evidence" value="ECO:0007669"/>
    <property type="project" value="TreeGrafter"/>
</dbReference>
<keyword evidence="1" id="KW-0732">Signal</keyword>
<feature type="transmembrane region" description="Helical" evidence="2">
    <location>
        <begin position="41"/>
        <end position="62"/>
    </location>
</feature>
<dbReference type="EMBL" id="BBLG01000001">
    <property type="protein sequence ID" value="GAK74778.1"/>
    <property type="molecule type" value="Genomic_DNA"/>
</dbReference>
<dbReference type="Proteomes" id="UP000028980">
    <property type="component" value="Unassembled WGS sequence"/>
</dbReference>
<protein>
    <submittedName>
        <fullName evidence="4">Membrane proteins related tometalloendopeptidases</fullName>
    </submittedName>
</protein>
<dbReference type="InterPro" id="IPR011055">
    <property type="entry name" value="Dup_hybrid_motif"/>
</dbReference>
<keyword evidence="2" id="KW-0472">Membrane</keyword>
<sequence>MATKKEKGQLKRKWLHRYRMVVLNDDTFEERFSLNLTRLNVFIVTVLSAIILIGLTTVLIAFTPLREFIPGYASTKLTKDVITLENKTDSLLTSIQLQQQKYDRIQMVLSGNITAAEYARIDSIAKVETANQENLPIPIEEDSLLREEVDREDKFNVIEGATSRTNFIFFTPVTGTISDGFNAEKKHYAVDITSAANSPVKAAADGTVIFAGWSTDTGNTILMEHSYGVITVYKHMATLSKKQNDQVQAGEVIGIVGNTGELTNGPHLHFELWMDGYPQDPTNFINFQ</sequence>
<dbReference type="AlphaFoldDB" id="A0A081D782"/>
<comment type="caution">
    <text evidence="4">The sequence shown here is derived from an EMBL/GenBank/DDBJ whole genome shotgun (WGS) entry which is preliminary data.</text>
</comment>
<feature type="domain" description="M23ase beta-sheet core" evidence="3">
    <location>
        <begin position="186"/>
        <end position="281"/>
    </location>
</feature>
<evidence type="ECO:0000256" key="1">
    <source>
        <dbReference type="ARBA" id="ARBA00022729"/>
    </source>
</evidence>
<evidence type="ECO:0000256" key="2">
    <source>
        <dbReference type="SAM" id="Phobius"/>
    </source>
</evidence>
<reference evidence="4 5" key="1">
    <citation type="journal article" date="2014" name="Genome Announc.">
        <title>Draft Genome Sequences of Marine Flavobacterium Nonlabens Strains NR17, NR24, NR27, NR32, NR33, and Ara13.</title>
        <authorList>
            <person name="Nakanishi M."/>
            <person name="Meirelles P."/>
            <person name="Suzuki R."/>
            <person name="Takatani N."/>
            <person name="Mino S."/>
            <person name="Suda W."/>
            <person name="Oshima K."/>
            <person name="Hattori M."/>
            <person name="Ohkuma M."/>
            <person name="Hosokawa M."/>
            <person name="Miyashita K."/>
            <person name="Thompson F.L."/>
            <person name="Niwa A."/>
            <person name="Sawabe T."/>
            <person name="Sawabe T."/>
        </authorList>
    </citation>
    <scope>NUCLEOTIDE SEQUENCE [LARGE SCALE GENOMIC DNA]</scope>
    <source>
        <strain evidence="5">JCM19296</strain>
    </source>
</reference>
<dbReference type="Pfam" id="PF01551">
    <property type="entry name" value="Peptidase_M23"/>
    <property type="match status" value="1"/>
</dbReference>
<dbReference type="CDD" id="cd12797">
    <property type="entry name" value="M23_peptidase"/>
    <property type="match status" value="1"/>
</dbReference>
<keyword evidence="2" id="KW-1133">Transmembrane helix</keyword>
<dbReference type="PANTHER" id="PTHR21666">
    <property type="entry name" value="PEPTIDASE-RELATED"/>
    <property type="match status" value="1"/>
</dbReference>
<dbReference type="InterPro" id="IPR016047">
    <property type="entry name" value="M23ase_b-sheet_dom"/>
</dbReference>
<evidence type="ECO:0000313" key="5">
    <source>
        <dbReference type="Proteomes" id="UP000028980"/>
    </source>
</evidence>
<dbReference type="InterPro" id="IPR050570">
    <property type="entry name" value="Cell_wall_metabolism_enzyme"/>
</dbReference>
<keyword evidence="2" id="KW-0812">Transmembrane</keyword>
<gene>
    <name evidence="4" type="ORF">JCM19296_356</name>
</gene>
<accession>A0A081D782</accession>
<dbReference type="PANTHER" id="PTHR21666:SF289">
    <property type="entry name" value="L-ALA--D-GLU ENDOPEPTIDASE"/>
    <property type="match status" value="1"/>
</dbReference>
<dbReference type="Gene3D" id="2.70.70.10">
    <property type="entry name" value="Glucose Permease (Domain IIA)"/>
    <property type="match status" value="1"/>
</dbReference>
<proteinExistence type="predicted"/>
<evidence type="ECO:0000259" key="3">
    <source>
        <dbReference type="Pfam" id="PF01551"/>
    </source>
</evidence>
<name>A0A081D782_NONUL</name>
<dbReference type="SUPFAM" id="SSF51261">
    <property type="entry name" value="Duplicated hybrid motif"/>
    <property type="match status" value="1"/>
</dbReference>
<organism evidence="4 5">
    <name type="scientific">Nonlabens ulvanivorans</name>
    <name type="common">Persicivirga ulvanivorans</name>
    <dbReference type="NCBI Taxonomy" id="906888"/>
    <lineage>
        <taxon>Bacteria</taxon>
        <taxon>Pseudomonadati</taxon>
        <taxon>Bacteroidota</taxon>
        <taxon>Flavobacteriia</taxon>
        <taxon>Flavobacteriales</taxon>
        <taxon>Flavobacteriaceae</taxon>
        <taxon>Nonlabens</taxon>
    </lineage>
</organism>
<evidence type="ECO:0000313" key="4">
    <source>
        <dbReference type="EMBL" id="GAK74778.1"/>
    </source>
</evidence>